<gene>
    <name evidence="2" type="ORF">SDC9_57871</name>
</gene>
<protein>
    <recommendedName>
        <fullName evidence="1">VOC domain-containing protein</fullName>
    </recommendedName>
</protein>
<dbReference type="Gene3D" id="3.10.180.10">
    <property type="entry name" value="2,3-Dihydroxybiphenyl 1,2-Dioxygenase, domain 1"/>
    <property type="match status" value="1"/>
</dbReference>
<dbReference type="InterPro" id="IPR029068">
    <property type="entry name" value="Glyas_Bleomycin-R_OHBP_Dase"/>
</dbReference>
<reference evidence="2" key="1">
    <citation type="submission" date="2019-08" db="EMBL/GenBank/DDBJ databases">
        <authorList>
            <person name="Kucharzyk K."/>
            <person name="Murdoch R.W."/>
            <person name="Higgins S."/>
            <person name="Loffler F."/>
        </authorList>
    </citation>
    <scope>NUCLEOTIDE SEQUENCE</scope>
</reference>
<dbReference type="EMBL" id="VSSQ01001841">
    <property type="protein sequence ID" value="MPM11525.1"/>
    <property type="molecule type" value="Genomic_DNA"/>
</dbReference>
<evidence type="ECO:0000313" key="2">
    <source>
        <dbReference type="EMBL" id="MPM11525.1"/>
    </source>
</evidence>
<dbReference type="SUPFAM" id="SSF54593">
    <property type="entry name" value="Glyoxalase/Bleomycin resistance protein/Dihydroxybiphenyl dioxygenase"/>
    <property type="match status" value="1"/>
</dbReference>
<accession>A0A644X5W4</accession>
<proteinExistence type="predicted"/>
<dbReference type="InterPro" id="IPR025870">
    <property type="entry name" value="Glyoxalase-like_dom"/>
</dbReference>
<feature type="domain" description="VOC" evidence="1">
    <location>
        <begin position="2"/>
        <end position="121"/>
    </location>
</feature>
<dbReference type="AlphaFoldDB" id="A0A644X5W4"/>
<evidence type="ECO:0000259" key="1">
    <source>
        <dbReference type="PROSITE" id="PS51819"/>
    </source>
</evidence>
<dbReference type="Pfam" id="PF12681">
    <property type="entry name" value="Glyoxalase_2"/>
    <property type="match status" value="1"/>
</dbReference>
<organism evidence="2">
    <name type="scientific">bioreactor metagenome</name>
    <dbReference type="NCBI Taxonomy" id="1076179"/>
    <lineage>
        <taxon>unclassified sequences</taxon>
        <taxon>metagenomes</taxon>
        <taxon>ecological metagenomes</taxon>
    </lineage>
</organism>
<comment type="caution">
    <text evidence="2">The sequence shown here is derived from an EMBL/GenBank/DDBJ whole genome shotgun (WGS) entry which is preliminary data.</text>
</comment>
<dbReference type="InterPro" id="IPR037523">
    <property type="entry name" value="VOC_core"/>
</dbReference>
<sequence length="155" mass="17971">MKFQSPVLVVNDMEESKKFYKDVLGLRVILDFGANVTLTGGVALQTKESWKEFIHKEDNEINFSGNDAELCFEEDDFDSFIEKLNDVKFIEYVHPVVEHSWGQRVARFYDLDKHIIEVGENMNIVCKRFLLNGLTVEETAKKMDVPIKYVQKCAK</sequence>
<dbReference type="PROSITE" id="PS51819">
    <property type="entry name" value="VOC"/>
    <property type="match status" value="1"/>
</dbReference>
<name>A0A644X5W4_9ZZZZ</name>